<dbReference type="Proteomes" id="UP000008952">
    <property type="component" value="Unassembled WGS sequence"/>
</dbReference>
<dbReference type="Gene3D" id="1.10.3720.10">
    <property type="entry name" value="MetI-like"/>
    <property type="match status" value="1"/>
</dbReference>
<dbReference type="SUPFAM" id="SSF161098">
    <property type="entry name" value="MetI-like"/>
    <property type="match status" value="1"/>
</dbReference>
<dbReference type="eggNOG" id="COG0601">
    <property type="taxonomic scope" value="Bacteria"/>
</dbReference>
<dbReference type="Pfam" id="PF19300">
    <property type="entry name" value="BPD_transp_1_N"/>
    <property type="match status" value="1"/>
</dbReference>
<dbReference type="InterPro" id="IPR000515">
    <property type="entry name" value="MetI-like"/>
</dbReference>
<dbReference type="GO" id="GO:0055085">
    <property type="term" value="P:transmembrane transport"/>
    <property type="evidence" value="ECO:0007669"/>
    <property type="project" value="InterPro"/>
</dbReference>
<dbReference type="RefSeq" id="WP_008040256.1">
    <property type="nucleotide sequence ID" value="NZ_JH725147.1"/>
</dbReference>
<dbReference type="STRING" id="1094558.ME5_01687"/>
<evidence type="ECO:0000256" key="4">
    <source>
        <dbReference type="ARBA" id="ARBA00022692"/>
    </source>
</evidence>
<organism evidence="9 10">
    <name type="scientific">Bartonella tamiae Th239</name>
    <dbReference type="NCBI Taxonomy" id="1094558"/>
    <lineage>
        <taxon>Bacteria</taxon>
        <taxon>Pseudomonadati</taxon>
        <taxon>Pseudomonadota</taxon>
        <taxon>Alphaproteobacteria</taxon>
        <taxon>Hyphomicrobiales</taxon>
        <taxon>Bartonellaceae</taxon>
        <taxon>Bartonella</taxon>
    </lineage>
</organism>
<feature type="transmembrane region" description="Helical" evidence="7">
    <location>
        <begin position="176"/>
        <end position="196"/>
    </location>
</feature>
<evidence type="ECO:0000256" key="7">
    <source>
        <dbReference type="RuleBase" id="RU363032"/>
    </source>
</evidence>
<dbReference type="Pfam" id="PF00528">
    <property type="entry name" value="BPD_transp_1"/>
    <property type="match status" value="1"/>
</dbReference>
<protein>
    <recommendedName>
        <fullName evidence="8">ABC transmembrane type-1 domain-containing protein</fullName>
    </recommendedName>
</protein>
<keyword evidence="6 7" id="KW-0472">Membrane</keyword>
<keyword evidence="4 7" id="KW-0812">Transmembrane</keyword>
<evidence type="ECO:0000256" key="3">
    <source>
        <dbReference type="ARBA" id="ARBA00022475"/>
    </source>
</evidence>
<comment type="similarity">
    <text evidence="7">Belongs to the binding-protein-dependent transport system permease family.</text>
</comment>
<comment type="subcellular location">
    <subcellularLocation>
        <location evidence="1 7">Cell membrane</location>
        <topology evidence="1 7">Multi-pass membrane protein</topology>
    </subcellularLocation>
</comment>
<feature type="transmembrane region" description="Helical" evidence="7">
    <location>
        <begin position="276"/>
        <end position="302"/>
    </location>
</feature>
<comment type="caution">
    <text evidence="9">The sequence shown here is derived from an EMBL/GenBank/DDBJ whole genome shotgun (WGS) entry which is preliminary data.</text>
</comment>
<dbReference type="InterPro" id="IPR035906">
    <property type="entry name" value="MetI-like_sf"/>
</dbReference>
<dbReference type="PANTHER" id="PTHR43163">
    <property type="entry name" value="DIPEPTIDE TRANSPORT SYSTEM PERMEASE PROTEIN DPPB-RELATED"/>
    <property type="match status" value="1"/>
</dbReference>
<feature type="transmembrane region" description="Helical" evidence="7">
    <location>
        <begin position="12"/>
        <end position="30"/>
    </location>
</feature>
<dbReference type="InterPro" id="IPR045621">
    <property type="entry name" value="BPD_transp_1_N"/>
</dbReference>
<evidence type="ECO:0000259" key="8">
    <source>
        <dbReference type="PROSITE" id="PS50928"/>
    </source>
</evidence>
<dbReference type="PROSITE" id="PS50928">
    <property type="entry name" value="ABC_TM1"/>
    <property type="match status" value="1"/>
</dbReference>
<reference evidence="9 10" key="1">
    <citation type="submission" date="2012-03" db="EMBL/GenBank/DDBJ databases">
        <title>The Genome Sequence of Bartonella tamiae Th239.</title>
        <authorList>
            <consortium name="The Broad Institute Genome Sequencing Platform"/>
            <consortium name="The Broad Institute Genome Sequencing Center for Infectious Disease"/>
            <person name="Feldgarden M."/>
            <person name="Kirby J."/>
            <person name="Kosoy M."/>
            <person name="Birtles R."/>
            <person name="Probert W.S."/>
            <person name="Chiaraviglio L."/>
            <person name="Young S.K."/>
            <person name="Zeng Q."/>
            <person name="Gargeya S."/>
            <person name="Fitzgerald M."/>
            <person name="Haas B."/>
            <person name="Abouelleil A."/>
            <person name="Alvarado L."/>
            <person name="Arachchi H.M."/>
            <person name="Berlin A."/>
            <person name="Chapman S.B."/>
            <person name="Gearin G."/>
            <person name="Goldberg J."/>
            <person name="Griggs A."/>
            <person name="Gujja S."/>
            <person name="Hansen M."/>
            <person name="Heiman D."/>
            <person name="Howarth C."/>
            <person name="Larimer J."/>
            <person name="Lui A."/>
            <person name="MacDonald P.J.P."/>
            <person name="McCowen C."/>
            <person name="Montmayeur A."/>
            <person name="Murphy C."/>
            <person name="Neiman D."/>
            <person name="Pearson M."/>
            <person name="Priest M."/>
            <person name="Roberts A."/>
            <person name="Saif S."/>
            <person name="Shea T."/>
            <person name="Sisk P."/>
            <person name="Stolte C."/>
            <person name="Sykes S."/>
            <person name="Wortman J."/>
            <person name="Nusbaum C."/>
            <person name="Birren B."/>
        </authorList>
    </citation>
    <scope>NUCLEOTIDE SEQUENCE [LARGE SCALE GENOMIC DNA]</scope>
    <source>
        <strain evidence="9 10">Th239</strain>
    </source>
</reference>
<accession>J0QTC1</accession>
<dbReference type="CDD" id="cd06261">
    <property type="entry name" value="TM_PBP2"/>
    <property type="match status" value="1"/>
</dbReference>
<keyword evidence="10" id="KW-1185">Reference proteome</keyword>
<feature type="domain" description="ABC transmembrane type-1" evidence="8">
    <location>
        <begin position="98"/>
        <end position="299"/>
    </location>
</feature>
<dbReference type="OrthoDB" id="9805855at2"/>
<evidence type="ECO:0000256" key="6">
    <source>
        <dbReference type="ARBA" id="ARBA00023136"/>
    </source>
</evidence>
<dbReference type="GO" id="GO:0005886">
    <property type="term" value="C:plasma membrane"/>
    <property type="evidence" value="ECO:0007669"/>
    <property type="project" value="UniProtKB-SubCell"/>
</dbReference>
<evidence type="ECO:0000313" key="9">
    <source>
        <dbReference type="EMBL" id="EJF89136.1"/>
    </source>
</evidence>
<feature type="transmembrane region" description="Helical" evidence="7">
    <location>
        <begin position="104"/>
        <end position="122"/>
    </location>
</feature>
<dbReference type="HOGENOM" id="CLU_036879_0_2_5"/>
<dbReference type="PATRIC" id="fig|1094558.3.peg.1811"/>
<evidence type="ECO:0000256" key="1">
    <source>
        <dbReference type="ARBA" id="ARBA00004651"/>
    </source>
</evidence>
<keyword evidence="2 7" id="KW-0813">Transport</keyword>
<keyword evidence="5 7" id="KW-1133">Transmembrane helix</keyword>
<feature type="transmembrane region" description="Helical" evidence="7">
    <location>
        <begin position="134"/>
        <end position="164"/>
    </location>
</feature>
<dbReference type="EMBL" id="AIMB01000008">
    <property type="protein sequence ID" value="EJF89136.1"/>
    <property type="molecule type" value="Genomic_DNA"/>
</dbReference>
<evidence type="ECO:0000313" key="10">
    <source>
        <dbReference type="Proteomes" id="UP000008952"/>
    </source>
</evidence>
<dbReference type="AlphaFoldDB" id="J0QTC1"/>
<gene>
    <name evidence="9" type="ORF">ME5_01687</name>
</gene>
<evidence type="ECO:0000256" key="2">
    <source>
        <dbReference type="ARBA" id="ARBA00022448"/>
    </source>
</evidence>
<proteinExistence type="inferred from homology"/>
<feature type="transmembrane region" description="Helical" evidence="7">
    <location>
        <begin position="230"/>
        <end position="256"/>
    </location>
</feature>
<keyword evidence="3" id="KW-1003">Cell membrane</keyword>
<dbReference type="PANTHER" id="PTHR43163:SF6">
    <property type="entry name" value="DIPEPTIDE TRANSPORT SYSTEM PERMEASE PROTEIN DPPB-RELATED"/>
    <property type="match status" value="1"/>
</dbReference>
<name>J0QTC1_9HYPH</name>
<evidence type="ECO:0000256" key="5">
    <source>
        <dbReference type="ARBA" id="ARBA00022989"/>
    </source>
</evidence>
<sequence>MLRYVIARLAQSLIVLWAAFTFSFLLLQILPGDGVLLKFLNPEYGLNGEEIEQLRKSYGVDAPLIHQYLTSLSNFLKGDFGYSIQAGVSVSQQLATNIPPTLKLAGLAFLLAVVLAFLIAFLSSFSRFDWLKNIFLSLPGLFTAIPLFWLGILFIQIFSFYLGWVSVIIPGPIEAMILPVCALAIPISAPLAQILMRALDEIETRPFIPVVEAKGASRFRILWFHSLRNCALPVLTIAGLLFGELISGAVVTETVFGLNGIGKMTEQAVRSQDVTVLQAIVVLSVFAFVIINLVIDLIFPLIDPRLKIRTKRGAL</sequence>